<dbReference type="InterPro" id="IPR000873">
    <property type="entry name" value="AMP-dep_synth/lig_dom"/>
</dbReference>
<dbReference type="EMBL" id="CM010718">
    <property type="protein sequence ID" value="RZC59256.1"/>
    <property type="molecule type" value="Genomic_DNA"/>
</dbReference>
<dbReference type="InterPro" id="IPR042099">
    <property type="entry name" value="ANL_N_sf"/>
</dbReference>
<dbReference type="OMA" id="KEMIKCK"/>
<dbReference type="CDD" id="cd05904">
    <property type="entry name" value="4CL"/>
    <property type="match status" value="1"/>
</dbReference>
<keyword evidence="6" id="KW-1185">Reference proteome</keyword>
<keyword evidence="2" id="KW-0436">Ligase</keyword>
<dbReference type="Gene3D" id="3.30.300.30">
    <property type="match status" value="1"/>
</dbReference>
<dbReference type="AlphaFoldDB" id="A0A4Y7JFF1"/>
<dbReference type="PROSITE" id="PS00455">
    <property type="entry name" value="AMP_BINDING"/>
    <property type="match status" value="1"/>
</dbReference>
<dbReference type="STRING" id="3469.A0A4Y7JFF1"/>
<evidence type="ECO:0000259" key="4">
    <source>
        <dbReference type="Pfam" id="PF13193"/>
    </source>
</evidence>
<dbReference type="InterPro" id="IPR020845">
    <property type="entry name" value="AMP-binding_CS"/>
</dbReference>
<proteinExistence type="inferred from homology"/>
<feature type="domain" description="AMP-dependent synthetase/ligase" evidence="3">
    <location>
        <begin position="58"/>
        <end position="415"/>
    </location>
</feature>
<evidence type="ECO:0008006" key="7">
    <source>
        <dbReference type="Google" id="ProtNLM"/>
    </source>
</evidence>
<dbReference type="Pfam" id="PF00501">
    <property type="entry name" value="AMP-binding"/>
    <property type="match status" value="1"/>
</dbReference>
<dbReference type="Pfam" id="PF13193">
    <property type="entry name" value="AMP-binding_C"/>
    <property type="match status" value="1"/>
</dbReference>
<comment type="similarity">
    <text evidence="1">Belongs to the ATP-dependent AMP-binding enzyme family.</text>
</comment>
<gene>
    <name evidence="5" type="ORF">C5167_006558</name>
</gene>
<organism evidence="5 6">
    <name type="scientific">Papaver somniferum</name>
    <name type="common">Opium poppy</name>
    <dbReference type="NCBI Taxonomy" id="3469"/>
    <lineage>
        <taxon>Eukaryota</taxon>
        <taxon>Viridiplantae</taxon>
        <taxon>Streptophyta</taxon>
        <taxon>Embryophyta</taxon>
        <taxon>Tracheophyta</taxon>
        <taxon>Spermatophyta</taxon>
        <taxon>Magnoliopsida</taxon>
        <taxon>Ranunculales</taxon>
        <taxon>Papaveraceae</taxon>
        <taxon>Papaveroideae</taxon>
        <taxon>Papaver</taxon>
    </lineage>
</organism>
<dbReference type="InterPro" id="IPR045851">
    <property type="entry name" value="AMP-bd_C_sf"/>
</dbReference>
<evidence type="ECO:0000256" key="1">
    <source>
        <dbReference type="ARBA" id="ARBA00006432"/>
    </source>
</evidence>
<feature type="domain" description="AMP-binding enzyme C-terminal" evidence="4">
    <location>
        <begin position="467"/>
        <end position="581"/>
    </location>
</feature>
<accession>A0A4Y7JFF1</accession>
<dbReference type="InterPro" id="IPR025110">
    <property type="entry name" value="AMP-bd_C"/>
</dbReference>
<protein>
    <recommendedName>
        <fullName evidence="7">4-coumarate--CoA ligase</fullName>
    </recommendedName>
</protein>
<dbReference type="PANTHER" id="PTHR24096">
    <property type="entry name" value="LONG-CHAIN-FATTY-ACID--COA LIGASE"/>
    <property type="match status" value="1"/>
</dbReference>
<dbReference type="SUPFAM" id="SSF56801">
    <property type="entry name" value="Acetyl-CoA synthetase-like"/>
    <property type="match status" value="1"/>
</dbReference>
<evidence type="ECO:0000256" key="2">
    <source>
        <dbReference type="ARBA" id="ARBA00022598"/>
    </source>
</evidence>
<dbReference type="Proteomes" id="UP000316621">
    <property type="component" value="Chromosome 4"/>
</dbReference>
<name>A0A4Y7JFF1_PAPSO</name>
<dbReference type="GO" id="GO:0016405">
    <property type="term" value="F:CoA-ligase activity"/>
    <property type="evidence" value="ECO:0007669"/>
    <property type="project" value="TreeGrafter"/>
</dbReference>
<evidence type="ECO:0000259" key="3">
    <source>
        <dbReference type="Pfam" id="PF00501"/>
    </source>
</evidence>
<reference evidence="5 6" key="1">
    <citation type="journal article" date="2018" name="Science">
        <title>The opium poppy genome and morphinan production.</title>
        <authorList>
            <person name="Guo L."/>
            <person name="Winzer T."/>
            <person name="Yang X."/>
            <person name="Li Y."/>
            <person name="Ning Z."/>
            <person name="He Z."/>
            <person name="Teodor R."/>
            <person name="Lu Y."/>
            <person name="Bowser T.A."/>
            <person name="Graham I.A."/>
            <person name="Ye K."/>
        </authorList>
    </citation>
    <scope>NUCLEOTIDE SEQUENCE [LARGE SCALE GENOMIC DNA]</scope>
    <source>
        <strain evidence="6">cv. HN1</strain>
        <tissue evidence="5">Leaves</tissue>
    </source>
</reference>
<sequence length="605" mass="66626">MAKIDFQAMEIDPKSGFCSETITYHSLRPIVPLPPVNSSLSIYDYVFSLFRSISNSSPETTTALIDSETNTRISYSVLIQKIESLSHHLKSVVGLSKGDTAFILSPTSLQIPILYFSLLSIGVAISPSNPKSTISEISHLISLSKPIIAFATSKTAHKLPSVLHHGTILLDSADFELMMTEEERTLVDLVDKVNQLDTAAVLYSSGTTGRVKGVMLSHRNFTSLAAGIYGSQLKNRGMGTSDVVVLCTVPLFHVYGLVCILKAAAMGETLVVLNQERRFEVERLMKIVEDYKVTNLAVAPPVILAMCKGPRMDHAHDMKSLTTVVCGGAPLLVEVISRFRDRYPNLVVAQAYGLTETTGGVFRTLGAEESRKIGSTGRLSSNMQAKIVDPETGAALPPCKQGELWVKGEAIMKGYVGEEKATLTTLDTDGWLKTGDLCYIDNEGYLYVIDRLKELIKYKGYQVAPAELEELLQSHPDVLDAAVIPYPNEEAGQVPMAFLVKRPHSSIDEPQVMDFIAKQMIEHFPRRLEDDLAFVTLACQWPSTSLKYMSGHDQLSRKVSPYKKIRKVKFIDCIPRNAPGKILRNELIKLALSSRTTNTKTAAKL</sequence>
<evidence type="ECO:0000313" key="5">
    <source>
        <dbReference type="EMBL" id="RZC59256.1"/>
    </source>
</evidence>
<dbReference type="Gene3D" id="3.40.50.12780">
    <property type="entry name" value="N-terminal domain of ligase-like"/>
    <property type="match status" value="1"/>
</dbReference>
<dbReference type="Gramene" id="RZC59256">
    <property type="protein sequence ID" value="RZC59256"/>
    <property type="gene ID" value="C5167_006558"/>
</dbReference>
<dbReference type="PANTHER" id="PTHR24096:SF251">
    <property type="entry name" value="4-COUMARATE--COA LIGASE-LIKE 9"/>
    <property type="match status" value="1"/>
</dbReference>
<evidence type="ECO:0000313" key="6">
    <source>
        <dbReference type="Proteomes" id="UP000316621"/>
    </source>
</evidence>